<feature type="compositionally biased region" description="Low complexity" evidence="1">
    <location>
        <begin position="106"/>
        <end position="125"/>
    </location>
</feature>
<sequence length="147" mass="15655">WTFASTDPPITPSGCACAARSGPRSPPTRRRRTRRSGARARTPWSSSRRGRAAGWRGSPSWGRGRTPTAATAARWRTSRGGTWTRTCDGAASAPRWSAPGRGGPAGAAVASSPRTRSSRTRGPSGRTRRSASPRWSAPCTTARPWRG</sequence>
<reference evidence="2" key="1">
    <citation type="submission" date="2020-02" db="EMBL/GenBank/DDBJ databases">
        <authorList>
            <person name="Meier V. D."/>
        </authorList>
    </citation>
    <scope>NUCLEOTIDE SEQUENCE</scope>
    <source>
        <strain evidence="2">AVDCRST_MAG11</strain>
    </source>
</reference>
<protein>
    <submittedName>
        <fullName evidence="2">Uncharacterized protein</fullName>
    </submittedName>
</protein>
<feature type="region of interest" description="Disordered" evidence="1">
    <location>
        <begin position="1"/>
        <end position="147"/>
    </location>
</feature>
<feature type="non-terminal residue" evidence="2">
    <location>
        <position position="147"/>
    </location>
</feature>
<dbReference type="AlphaFoldDB" id="A0A6J4KJ15"/>
<gene>
    <name evidence="2" type="ORF">AVDCRST_MAG11-1225</name>
</gene>
<feature type="non-terminal residue" evidence="2">
    <location>
        <position position="1"/>
    </location>
</feature>
<evidence type="ECO:0000256" key="1">
    <source>
        <dbReference type="SAM" id="MobiDB-lite"/>
    </source>
</evidence>
<accession>A0A6J4KJ15</accession>
<proteinExistence type="predicted"/>
<name>A0A6J4KJ15_9BACT</name>
<feature type="compositionally biased region" description="Low complexity" evidence="1">
    <location>
        <begin position="39"/>
        <end position="86"/>
    </location>
</feature>
<dbReference type="EMBL" id="CADCTU010000282">
    <property type="protein sequence ID" value="CAA9307391.1"/>
    <property type="molecule type" value="Genomic_DNA"/>
</dbReference>
<evidence type="ECO:0000313" key="2">
    <source>
        <dbReference type="EMBL" id="CAA9307391.1"/>
    </source>
</evidence>
<organism evidence="2">
    <name type="scientific">uncultured Gemmatimonadaceae bacterium</name>
    <dbReference type="NCBI Taxonomy" id="246130"/>
    <lineage>
        <taxon>Bacteria</taxon>
        <taxon>Pseudomonadati</taxon>
        <taxon>Gemmatimonadota</taxon>
        <taxon>Gemmatimonadia</taxon>
        <taxon>Gemmatimonadales</taxon>
        <taxon>Gemmatimonadaceae</taxon>
        <taxon>environmental samples</taxon>
    </lineage>
</organism>
<feature type="compositionally biased region" description="Basic residues" evidence="1">
    <location>
        <begin position="27"/>
        <end position="38"/>
    </location>
</feature>